<evidence type="ECO:0000313" key="1">
    <source>
        <dbReference type="EMBL" id="DAE25194.1"/>
    </source>
</evidence>
<name>A0A8S5R219_9CAUD</name>
<proteinExistence type="predicted"/>
<organism evidence="1">
    <name type="scientific">Siphoviridae sp. ctWWc42</name>
    <dbReference type="NCBI Taxonomy" id="2826361"/>
    <lineage>
        <taxon>Viruses</taxon>
        <taxon>Duplodnaviria</taxon>
        <taxon>Heunggongvirae</taxon>
        <taxon>Uroviricota</taxon>
        <taxon>Caudoviricetes</taxon>
    </lineage>
</organism>
<reference evidence="1" key="1">
    <citation type="journal article" date="2021" name="Proc. Natl. Acad. Sci. U.S.A.">
        <title>A Catalog of Tens of Thousands of Viruses from Human Metagenomes Reveals Hidden Associations with Chronic Diseases.</title>
        <authorList>
            <person name="Tisza M.J."/>
            <person name="Buck C.B."/>
        </authorList>
    </citation>
    <scope>NUCLEOTIDE SEQUENCE</scope>
    <source>
        <strain evidence="1">CtWWc42</strain>
    </source>
</reference>
<accession>A0A8S5R219</accession>
<dbReference type="EMBL" id="BK015795">
    <property type="protein sequence ID" value="DAE25194.1"/>
    <property type="molecule type" value="Genomic_DNA"/>
</dbReference>
<protein>
    <submittedName>
        <fullName evidence="1">Type I neck protein</fullName>
    </submittedName>
</protein>
<sequence>MIGGGFFLAAITFKQKGGFNNLTIWFNKLLSAFKKGIFDKYGKMGVEALKEATPVETGKTANSWYYKISNTSTGVSIQFCNSNINKSVPIAIILQYGHGTGTGGYVEGIDYINPAIRPVFKKMSSDLRKEVTAL</sequence>